<dbReference type="GO" id="GO:0016740">
    <property type="term" value="F:transferase activity"/>
    <property type="evidence" value="ECO:0007669"/>
    <property type="project" value="UniProtKB-KW"/>
</dbReference>
<protein>
    <submittedName>
        <fullName evidence="2">Sulfatase-like hydrolase/transferase</fullName>
    </submittedName>
</protein>
<evidence type="ECO:0000313" key="3">
    <source>
        <dbReference type="Proteomes" id="UP000641625"/>
    </source>
</evidence>
<organism evidence="2 3">
    <name type="scientific">Haloarcula argentinensis</name>
    <dbReference type="NCBI Taxonomy" id="43776"/>
    <lineage>
        <taxon>Archaea</taxon>
        <taxon>Methanobacteriati</taxon>
        <taxon>Methanobacteriota</taxon>
        <taxon>Stenosarchaea group</taxon>
        <taxon>Halobacteria</taxon>
        <taxon>Halobacteriales</taxon>
        <taxon>Haloarculaceae</taxon>
        <taxon>Haloarcula</taxon>
    </lineage>
</organism>
<dbReference type="InterPro" id="IPR017850">
    <property type="entry name" value="Alkaline_phosphatase_core_sf"/>
</dbReference>
<dbReference type="SUPFAM" id="SSF53649">
    <property type="entry name" value="Alkaline phosphatase-like"/>
    <property type="match status" value="1"/>
</dbReference>
<dbReference type="RefSeq" id="WP_170095657.1">
    <property type="nucleotide sequence ID" value="NZ_WOWA01000002.1"/>
</dbReference>
<name>A0A847ULC2_HALAR</name>
<dbReference type="Proteomes" id="UP000641625">
    <property type="component" value="Unassembled WGS sequence"/>
</dbReference>
<dbReference type="Pfam" id="PF00884">
    <property type="entry name" value="Sulfatase"/>
    <property type="match status" value="1"/>
</dbReference>
<sequence>MATVKNAYVFVADALRWDHLPDRLHEIGDVKKTVASSTLSPTSFASITSGLYPPHHGVKTFSHQVRSDRNWMLEAETHNTSFWQSSSDDPIYDVLNQNPSEKKRVDDIEAPFINIERELLTHAPYGVSEDETGANSNASSFINKESIEITGLRKKYSHGVERAVSTFEERLASLNDRDILDETLIIFTSDHGELLGEYGTFSHTSPLVPELVYVPTVFIHPNGVNPEMDGILSHIDISTTIADVLDIEIPYRTSGMSAYSDTTRKGAYAGFEFPPNYGAFGESTSFKYRYHNRVDSIWDVDGGWSFRDPQYIAKIQKFLKHMTPTSVRLRNTLRQNPYAILKLSKILLRNDNKFGSPKFSKEFAQDKIDEICAKSKTGSIHNDFDQIQKDRLRDLGYLD</sequence>
<dbReference type="AlphaFoldDB" id="A0A847ULC2"/>
<dbReference type="InterPro" id="IPR052701">
    <property type="entry name" value="GAG_Ulvan_Degrading_Sulfatases"/>
</dbReference>
<evidence type="ECO:0000313" key="2">
    <source>
        <dbReference type="EMBL" id="NLV11948.1"/>
    </source>
</evidence>
<dbReference type="InterPro" id="IPR000917">
    <property type="entry name" value="Sulfatase_N"/>
</dbReference>
<reference evidence="2" key="1">
    <citation type="submission" date="2019-12" db="EMBL/GenBank/DDBJ databases">
        <title>Whole genome sequencing of Haloarcula argentinensis strain pws5.</title>
        <authorList>
            <person name="Verma D.K."/>
            <person name="Gopal K."/>
            <person name="Prasad E.S."/>
        </authorList>
    </citation>
    <scope>NUCLEOTIDE SEQUENCE</scope>
    <source>
        <strain evidence="2">Pws5</strain>
    </source>
</reference>
<keyword evidence="2" id="KW-0808">Transferase</keyword>
<dbReference type="GO" id="GO:0016787">
    <property type="term" value="F:hydrolase activity"/>
    <property type="evidence" value="ECO:0007669"/>
    <property type="project" value="UniProtKB-KW"/>
</dbReference>
<feature type="domain" description="Sulfatase N-terminal" evidence="1">
    <location>
        <begin position="151"/>
        <end position="247"/>
    </location>
</feature>
<dbReference type="Gene3D" id="3.40.720.10">
    <property type="entry name" value="Alkaline Phosphatase, subunit A"/>
    <property type="match status" value="1"/>
</dbReference>
<comment type="caution">
    <text evidence="2">The sequence shown here is derived from an EMBL/GenBank/DDBJ whole genome shotgun (WGS) entry which is preliminary data.</text>
</comment>
<dbReference type="EMBL" id="WOWA01000002">
    <property type="protein sequence ID" value="NLV11948.1"/>
    <property type="molecule type" value="Genomic_DNA"/>
</dbReference>
<accession>A0A847ULC2</accession>
<gene>
    <name evidence="2" type="ORF">GOC77_01410</name>
</gene>
<dbReference type="PANTHER" id="PTHR43751:SF3">
    <property type="entry name" value="SULFATASE N-TERMINAL DOMAIN-CONTAINING PROTEIN"/>
    <property type="match status" value="1"/>
</dbReference>
<evidence type="ECO:0000259" key="1">
    <source>
        <dbReference type="Pfam" id="PF00884"/>
    </source>
</evidence>
<dbReference type="PANTHER" id="PTHR43751">
    <property type="entry name" value="SULFATASE"/>
    <property type="match status" value="1"/>
</dbReference>
<proteinExistence type="predicted"/>
<keyword evidence="2" id="KW-0378">Hydrolase</keyword>